<dbReference type="HOGENOM" id="CLU_838978_0_0_4"/>
<feature type="compositionally biased region" description="Basic and acidic residues" evidence="1">
    <location>
        <begin position="18"/>
        <end position="27"/>
    </location>
</feature>
<evidence type="ECO:0000256" key="1">
    <source>
        <dbReference type="SAM" id="MobiDB-lite"/>
    </source>
</evidence>
<keyword evidence="3" id="KW-1185">Reference proteome</keyword>
<accession>C3X3P7</accession>
<feature type="compositionally biased region" description="Basic and acidic residues" evidence="1">
    <location>
        <begin position="263"/>
        <end position="278"/>
    </location>
</feature>
<feature type="compositionally biased region" description="Basic and acidic residues" evidence="1">
    <location>
        <begin position="1"/>
        <end position="10"/>
    </location>
</feature>
<comment type="caution">
    <text evidence="2">The sequence shown here is derived from an EMBL/GenBank/DDBJ whole genome shotgun (WGS) entry which is preliminary data.</text>
</comment>
<feature type="compositionally biased region" description="Basic residues" evidence="1">
    <location>
        <begin position="139"/>
        <end position="148"/>
    </location>
</feature>
<evidence type="ECO:0000313" key="2">
    <source>
        <dbReference type="EMBL" id="EEO27833.2"/>
    </source>
</evidence>
<dbReference type="EMBL" id="ACDP02000017">
    <property type="protein sequence ID" value="EEO27833.2"/>
    <property type="molecule type" value="Genomic_DNA"/>
</dbReference>
<organism evidence="2 3">
    <name type="scientific">Oxalobacter paraformigenes</name>
    <dbReference type="NCBI Taxonomy" id="556268"/>
    <lineage>
        <taxon>Bacteria</taxon>
        <taxon>Pseudomonadati</taxon>
        <taxon>Pseudomonadota</taxon>
        <taxon>Betaproteobacteria</taxon>
        <taxon>Burkholderiales</taxon>
        <taxon>Oxalobacteraceae</taxon>
        <taxon>Oxalobacter</taxon>
    </lineage>
</organism>
<protein>
    <submittedName>
        <fullName evidence="2">Uncharacterized protein</fullName>
    </submittedName>
</protein>
<feature type="compositionally biased region" description="Basic residues" evidence="1">
    <location>
        <begin position="85"/>
        <end position="100"/>
    </location>
</feature>
<dbReference type="Proteomes" id="UP000003973">
    <property type="component" value="Unassembled WGS sequence"/>
</dbReference>
<reference evidence="2" key="1">
    <citation type="submission" date="2011-10" db="EMBL/GenBank/DDBJ databases">
        <title>The Genome Sequence of Oxalobacter formigenes HOxBLS.</title>
        <authorList>
            <consortium name="The Broad Institute Genome Sequencing Platform"/>
            <person name="Earl A."/>
            <person name="Ward D."/>
            <person name="Feldgarden M."/>
            <person name="Gevers D."/>
            <person name="Allison M.J."/>
            <person name="Humphrey S."/>
            <person name="Young S.K."/>
            <person name="Zeng Q."/>
            <person name="Gargeya S."/>
            <person name="Fitzgerald M."/>
            <person name="Haas B."/>
            <person name="Abouelleil A."/>
            <person name="Alvarado L."/>
            <person name="Arachchi H.M."/>
            <person name="Berlin A."/>
            <person name="Brown A."/>
            <person name="Chapman S.B."/>
            <person name="Chen Z."/>
            <person name="Dunbar C."/>
            <person name="Freedman E."/>
            <person name="Gearin G."/>
            <person name="Goldberg J."/>
            <person name="Griggs A."/>
            <person name="Gujja S."/>
            <person name="Heiman D."/>
            <person name="Howarth C."/>
            <person name="Larson L."/>
            <person name="Lui A."/>
            <person name="MacDonald P.J.P."/>
            <person name="Montmayeur A."/>
            <person name="Murphy C."/>
            <person name="Neiman D."/>
            <person name="Pearson M."/>
            <person name="Priest M."/>
            <person name="Roberts A."/>
            <person name="Saif S."/>
            <person name="Shea T."/>
            <person name="Shenoy N."/>
            <person name="Sisk P."/>
            <person name="Stolte C."/>
            <person name="Sykes S."/>
            <person name="Wortman J."/>
            <person name="Nusbaum C."/>
            <person name="Birren B."/>
        </authorList>
    </citation>
    <scope>NUCLEOTIDE SEQUENCE [LARGE SCALE GENOMIC DNA]</scope>
    <source>
        <strain evidence="2">HOxBLS</strain>
    </source>
</reference>
<feature type="compositionally biased region" description="Basic residues" evidence="1">
    <location>
        <begin position="248"/>
        <end position="262"/>
    </location>
</feature>
<feature type="region of interest" description="Disordered" evidence="1">
    <location>
        <begin position="1"/>
        <end position="43"/>
    </location>
</feature>
<name>C3X3P7_9BURK</name>
<gene>
    <name evidence="2" type="ORF">OFAG_00986</name>
</gene>
<proteinExistence type="predicted"/>
<dbReference type="AlphaFoldDB" id="C3X3P7"/>
<feature type="region of interest" description="Disordered" evidence="1">
    <location>
        <begin position="74"/>
        <end position="314"/>
    </location>
</feature>
<evidence type="ECO:0000313" key="3">
    <source>
        <dbReference type="Proteomes" id="UP000003973"/>
    </source>
</evidence>
<sequence length="331" mass="36346">MTPDSSGEKPGKKRGKKTEKPALDRGKTPCPIAGKPPSNDSQRFLIRHVTEIPSGNPIQYIPKPDPLYIVPKTLFAPRVPLRQSNRTKRNGRRNRRKKSGASHQRNPPAIPQKRTPEHPRQAPLSPDLRHHTETGRATPGKRKHRPGKRALPGHALFQNRKTAPSAKRQPAIPQRQARQEKNGPATACHKPVAKYPAARLTSPPPACRVPAAGPSGTRRTAVSRKTRPGKTVLSLRPCGQETFPVTGARHRKRKNPNRPKQNRKPDPSGKRGKQENRPEWPVFPDRQTVYQAAIFPSNGLGPPENPQTGNPALAGPIATVSAVKSGYPPLA</sequence>